<feature type="compositionally biased region" description="Basic and acidic residues" evidence="1">
    <location>
        <begin position="64"/>
        <end position="79"/>
    </location>
</feature>
<evidence type="ECO:0000256" key="1">
    <source>
        <dbReference type="SAM" id="MobiDB-lite"/>
    </source>
</evidence>
<organism evidence="2">
    <name type="scientific">bioreactor metagenome</name>
    <dbReference type="NCBI Taxonomy" id="1076179"/>
    <lineage>
        <taxon>unclassified sequences</taxon>
        <taxon>metagenomes</taxon>
        <taxon>ecological metagenomes</taxon>
    </lineage>
</organism>
<accession>A0A645IRL6</accession>
<sequence length="139" mass="14340">MVVVPQLHQQLSLFDPVALLDVEHLDAPAHDRGQLGALAGLDGAGTGVGDAGFDGAAIDFAGDDGDRLGAGKPPERCSECGDDDEGDEQAANQDGHDGSDAATNKAKAGQNGMFGEKNRRGKGSPGRWRDGEVILLQFS</sequence>
<proteinExistence type="predicted"/>
<dbReference type="AlphaFoldDB" id="A0A645IRL6"/>
<evidence type="ECO:0000313" key="2">
    <source>
        <dbReference type="EMBL" id="MPN53867.1"/>
    </source>
</evidence>
<reference evidence="2" key="1">
    <citation type="submission" date="2019-08" db="EMBL/GenBank/DDBJ databases">
        <authorList>
            <person name="Kucharzyk K."/>
            <person name="Murdoch R.W."/>
            <person name="Higgins S."/>
            <person name="Loffler F."/>
        </authorList>
    </citation>
    <scope>NUCLEOTIDE SEQUENCE</scope>
</reference>
<gene>
    <name evidence="2" type="ORF">SDC9_201535</name>
</gene>
<dbReference type="EMBL" id="VSSQ01121457">
    <property type="protein sequence ID" value="MPN53867.1"/>
    <property type="molecule type" value="Genomic_DNA"/>
</dbReference>
<name>A0A645IRL6_9ZZZZ</name>
<protein>
    <submittedName>
        <fullName evidence="2">Uncharacterized protein</fullName>
    </submittedName>
</protein>
<comment type="caution">
    <text evidence="2">The sequence shown here is derived from an EMBL/GenBank/DDBJ whole genome shotgun (WGS) entry which is preliminary data.</text>
</comment>
<feature type="region of interest" description="Disordered" evidence="1">
    <location>
        <begin position="60"/>
        <end position="139"/>
    </location>
</feature>